<organism evidence="1">
    <name type="scientific">Prevotella sp. GTC17262</name>
    <dbReference type="NCBI Taxonomy" id="3236797"/>
    <lineage>
        <taxon>Bacteria</taxon>
        <taxon>Pseudomonadati</taxon>
        <taxon>Bacteroidota</taxon>
        <taxon>Bacteroidia</taxon>
        <taxon>Bacteroidales</taxon>
        <taxon>Prevotellaceae</taxon>
        <taxon>Prevotella</taxon>
    </lineage>
</organism>
<dbReference type="AlphaFoldDB" id="A0AB33JP17"/>
<proteinExistence type="predicted"/>
<evidence type="ECO:0008006" key="2">
    <source>
        <dbReference type="Google" id="ProtNLM"/>
    </source>
</evidence>
<dbReference type="EMBL" id="AP035789">
    <property type="protein sequence ID" value="BFO81950.1"/>
    <property type="molecule type" value="Genomic_DNA"/>
</dbReference>
<protein>
    <recommendedName>
        <fullName evidence="2">Type II toxin-antitoxin system PemK/MazF family toxin</fullName>
    </recommendedName>
</protein>
<sequence>MIDDAKGILSELKDKMKEESCIKRGEDLCVGDIFEMDMDANDGLILTEGYPTRLKYVVVVGITSKGDAYGSYLINSEINFSKQDAVMMKYQYPLLQKNYPELLEYDSYLDCTDLFNLKRKKIVARKANKRGTLTKEDYHNVRELACNSELLSDHEKKLFGLNESVN</sequence>
<reference evidence="1" key="1">
    <citation type="submission" date="2024-07" db="EMBL/GenBank/DDBJ databases">
        <title>Complete genome sequence of Prevotella sp. YM-2024 GTC17262.</title>
        <authorList>
            <person name="Hayashi M."/>
            <person name="Muto Y."/>
            <person name="Tanaka K."/>
            <person name="Niwa H."/>
        </authorList>
    </citation>
    <scope>NUCLEOTIDE SEQUENCE</scope>
    <source>
        <strain evidence="1">GTC17262</strain>
    </source>
</reference>
<evidence type="ECO:0000313" key="1">
    <source>
        <dbReference type="EMBL" id="BFO81950.1"/>
    </source>
</evidence>
<name>A0AB33JP17_9BACT</name>
<accession>A0AB33JP17</accession>
<gene>
    <name evidence="1" type="ORF">GTC17262_21410</name>
</gene>